<evidence type="ECO:0000313" key="6">
    <source>
        <dbReference type="Proteomes" id="UP001178507"/>
    </source>
</evidence>
<dbReference type="SFLD" id="SFLDS00019">
    <property type="entry name" value="Glutathione_Transferase_(cytos"/>
    <property type="match status" value="1"/>
</dbReference>
<feature type="domain" description="GST C-terminal" evidence="4">
    <location>
        <begin position="164"/>
        <end position="286"/>
    </location>
</feature>
<dbReference type="PANTHER" id="PTHR44051">
    <property type="entry name" value="GLUTATHIONE S-TRANSFERASE-RELATED"/>
    <property type="match status" value="1"/>
</dbReference>
<evidence type="ECO:0008006" key="7">
    <source>
        <dbReference type="Google" id="ProtNLM"/>
    </source>
</evidence>
<evidence type="ECO:0000256" key="2">
    <source>
        <dbReference type="SAM" id="MobiDB-lite"/>
    </source>
</evidence>
<dbReference type="SUPFAM" id="SSF52833">
    <property type="entry name" value="Thioredoxin-like"/>
    <property type="match status" value="1"/>
</dbReference>
<reference evidence="5" key="1">
    <citation type="submission" date="2023-08" db="EMBL/GenBank/DDBJ databases">
        <authorList>
            <person name="Chen Y."/>
            <person name="Shah S."/>
            <person name="Dougan E. K."/>
            <person name="Thang M."/>
            <person name="Chan C."/>
        </authorList>
    </citation>
    <scope>NUCLEOTIDE SEQUENCE</scope>
</reference>
<dbReference type="Pfam" id="PF02798">
    <property type="entry name" value="GST_N"/>
    <property type="match status" value="1"/>
</dbReference>
<dbReference type="Proteomes" id="UP001178507">
    <property type="component" value="Unassembled WGS sequence"/>
</dbReference>
<feature type="domain" description="GST N-terminal" evidence="3">
    <location>
        <begin position="84"/>
        <end position="163"/>
    </location>
</feature>
<feature type="region of interest" description="Disordered" evidence="2">
    <location>
        <begin position="338"/>
        <end position="362"/>
    </location>
</feature>
<evidence type="ECO:0000256" key="1">
    <source>
        <dbReference type="ARBA" id="ARBA00007409"/>
    </source>
</evidence>
<accession>A0AA36N896</accession>
<dbReference type="Gene3D" id="1.20.1050.10">
    <property type="match status" value="1"/>
</dbReference>
<dbReference type="PANTHER" id="PTHR44051:SF8">
    <property type="entry name" value="GLUTATHIONE S-TRANSFERASE GSTA"/>
    <property type="match status" value="1"/>
</dbReference>
<dbReference type="CDD" id="cd03046">
    <property type="entry name" value="GST_N_GTT1_like"/>
    <property type="match status" value="1"/>
</dbReference>
<dbReference type="SUPFAM" id="SSF47616">
    <property type="entry name" value="GST C-terminal domain-like"/>
    <property type="match status" value="1"/>
</dbReference>
<evidence type="ECO:0000259" key="4">
    <source>
        <dbReference type="PROSITE" id="PS50405"/>
    </source>
</evidence>
<dbReference type="EMBL" id="CAUJNA010003461">
    <property type="protein sequence ID" value="CAJ1402650.1"/>
    <property type="molecule type" value="Genomic_DNA"/>
</dbReference>
<gene>
    <name evidence="5" type="ORF">EVOR1521_LOCUS25488</name>
</gene>
<dbReference type="InterPro" id="IPR004045">
    <property type="entry name" value="Glutathione_S-Trfase_N"/>
</dbReference>
<dbReference type="InterPro" id="IPR010987">
    <property type="entry name" value="Glutathione-S-Trfase_C-like"/>
</dbReference>
<dbReference type="InterPro" id="IPR036249">
    <property type="entry name" value="Thioredoxin-like_sf"/>
</dbReference>
<comment type="caution">
    <text evidence="5">The sequence shown here is derived from an EMBL/GenBank/DDBJ whole genome shotgun (WGS) entry which is preliminary data.</text>
</comment>
<dbReference type="InterPro" id="IPR040079">
    <property type="entry name" value="Glutathione_S-Trfase"/>
</dbReference>
<dbReference type="InterPro" id="IPR036282">
    <property type="entry name" value="Glutathione-S-Trfase_C_sf"/>
</dbReference>
<name>A0AA36N896_9DINO</name>
<dbReference type="PROSITE" id="PS50404">
    <property type="entry name" value="GST_NTER"/>
    <property type="match status" value="1"/>
</dbReference>
<keyword evidence="6" id="KW-1185">Reference proteome</keyword>
<evidence type="ECO:0000259" key="3">
    <source>
        <dbReference type="PROSITE" id="PS50404"/>
    </source>
</evidence>
<proteinExistence type="inferred from homology"/>
<evidence type="ECO:0000313" key="5">
    <source>
        <dbReference type="EMBL" id="CAJ1402650.1"/>
    </source>
</evidence>
<protein>
    <recommendedName>
        <fullName evidence="7">Glutathione S-transferase</fullName>
    </recommendedName>
</protein>
<dbReference type="AlphaFoldDB" id="A0AA36N896"/>
<sequence>MERLTLNRSARLVLAALCAAWLRPRGFISPARPQLRPLGTGALGQSAPHAPSSSALLVALALTAAAPVAYVSRRRGTGSAVGRRAGPVLFGSQGSRSPLVNWYLFEIGQDFEMVDVGATRVDRSAPEFPHPFGKIPALADGDLQVFESGAILMYLADKYGGLDTPEKRANANKWVVWANASLDPICFKEDGNGRVLDTGLRNDVPALATLDAHLEANEFLLGSGEESFSVADVAVGAYLLYVPLFFPDVTVSRWPNIQRYMLQLLQREAYQRAFGAGTAQQIETETFARMKALEPRLFEDRYFKDIFRDLPKDWRYLLQRISWAEKRGIFTAQQPGHFAGQDGRQAGKPSGVCADRSTRCVR</sequence>
<dbReference type="Gene3D" id="3.40.30.10">
    <property type="entry name" value="Glutaredoxin"/>
    <property type="match status" value="1"/>
</dbReference>
<organism evidence="5 6">
    <name type="scientific">Effrenium voratum</name>
    <dbReference type="NCBI Taxonomy" id="2562239"/>
    <lineage>
        <taxon>Eukaryota</taxon>
        <taxon>Sar</taxon>
        <taxon>Alveolata</taxon>
        <taxon>Dinophyceae</taxon>
        <taxon>Suessiales</taxon>
        <taxon>Symbiodiniaceae</taxon>
        <taxon>Effrenium</taxon>
    </lineage>
</organism>
<comment type="similarity">
    <text evidence="1">Belongs to the GST superfamily.</text>
</comment>
<dbReference type="PROSITE" id="PS50405">
    <property type="entry name" value="GST_CTER"/>
    <property type="match status" value="1"/>
</dbReference>